<proteinExistence type="predicted"/>
<organism evidence="1 2">
    <name type="scientific">Hygrophoropsis aurantiaca</name>
    <dbReference type="NCBI Taxonomy" id="72124"/>
    <lineage>
        <taxon>Eukaryota</taxon>
        <taxon>Fungi</taxon>
        <taxon>Dikarya</taxon>
        <taxon>Basidiomycota</taxon>
        <taxon>Agaricomycotina</taxon>
        <taxon>Agaricomycetes</taxon>
        <taxon>Agaricomycetidae</taxon>
        <taxon>Boletales</taxon>
        <taxon>Coniophorineae</taxon>
        <taxon>Hygrophoropsidaceae</taxon>
        <taxon>Hygrophoropsis</taxon>
    </lineage>
</organism>
<protein>
    <submittedName>
        <fullName evidence="1">Uncharacterized protein</fullName>
    </submittedName>
</protein>
<comment type="caution">
    <text evidence="1">The sequence shown here is derived from an EMBL/GenBank/DDBJ whole genome shotgun (WGS) entry which is preliminary data.</text>
</comment>
<sequence>MVATKSKKAAKYSYAERVLSAFSQVQKEHRRNSVHMATLRAQVRKMAQEKKDKLGPQWAHWVAKAVHKLEEQGFLQHEETNGHISMTTDGRKALSVARKKLLPAPGNASSPSQEDAVYRSIAEQFSPYPNKRKAASRLRPLSEPGDDSDAEGTQSASVRGSPRKRPRTSAATAPSRLRSRSPQKSGQKPVSKMNKAELKAELKALQKARDQAAQMPGLSEADAQRLKSELEERDRQLRIARRELNTFRQSMPVPGARDHDMVTEPDDETPRPSSPAFSDRLTPLPDSPRIADAQLPPPSQPSFAPGITRTQSGSLIPHVSQRPTPAPSSPGIDNGPFGGADDDVFIDDQGGVDADPSRRGAEDDIPGDARAGTPRQVATPVSSRGRTPVPQGDTRNLEAEVESYKIRLEDAHKSFEGLEKNLRDKILILEATITDQSNRIVALEVKIGTLEYETSNQKVTIDNLTHEKAALTVSVGVQDQVITDRDRALADKDQALADKHIKLADKDRALADKDLEVADKERALADKNRALTDKDLELADKHQAIADLQTHINTYRCEIDELAGEKTLLVNTNTALMQDKEVLTHDKEALTQMNTRLALEKDAAIMENAVLAQENNTLSQAKTTLELEKTKLEQERATLEQANATLAQDMAVVTSNLADAEQGIQSTRTELQTVNAEMQALTTELQTTNAHLQAACTERDTLSRLADERTRALEERTFALDAQTERTRGLEENVARLGADLTNVQGAAGDLAAELAVVNEQRVGAETELERITAALQRAEGDLGRANADMEQGQARLEDMGVEIQRMVAEIAIRDNLLEKTMEDLQATTEELHTANGQIEQGQRAHAELVELREADAARIDRLLGANERLKEGYERMRTVQLEVLAEAEAEADAW</sequence>
<reference evidence="1" key="1">
    <citation type="journal article" date="2021" name="New Phytol.">
        <title>Evolutionary innovations through gain and loss of genes in the ectomycorrhizal Boletales.</title>
        <authorList>
            <person name="Wu G."/>
            <person name="Miyauchi S."/>
            <person name="Morin E."/>
            <person name="Kuo A."/>
            <person name="Drula E."/>
            <person name="Varga T."/>
            <person name="Kohler A."/>
            <person name="Feng B."/>
            <person name="Cao Y."/>
            <person name="Lipzen A."/>
            <person name="Daum C."/>
            <person name="Hundley H."/>
            <person name="Pangilinan J."/>
            <person name="Johnson J."/>
            <person name="Barry K."/>
            <person name="LaButti K."/>
            <person name="Ng V."/>
            <person name="Ahrendt S."/>
            <person name="Min B."/>
            <person name="Choi I.G."/>
            <person name="Park H."/>
            <person name="Plett J.M."/>
            <person name="Magnuson J."/>
            <person name="Spatafora J.W."/>
            <person name="Nagy L.G."/>
            <person name="Henrissat B."/>
            <person name="Grigoriev I.V."/>
            <person name="Yang Z.L."/>
            <person name="Xu J."/>
            <person name="Martin F.M."/>
        </authorList>
    </citation>
    <scope>NUCLEOTIDE SEQUENCE</scope>
    <source>
        <strain evidence="1">ATCC 28755</strain>
    </source>
</reference>
<accession>A0ACB8AHA0</accession>
<evidence type="ECO:0000313" key="2">
    <source>
        <dbReference type="Proteomes" id="UP000790377"/>
    </source>
</evidence>
<keyword evidence="2" id="KW-1185">Reference proteome</keyword>
<dbReference type="Proteomes" id="UP000790377">
    <property type="component" value="Unassembled WGS sequence"/>
</dbReference>
<gene>
    <name evidence="1" type="ORF">BJ138DRAFT_1083724</name>
</gene>
<evidence type="ECO:0000313" key="1">
    <source>
        <dbReference type="EMBL" id="KAH7912363.1"/>
    </source>
</evidence>
<dbReference type="EMBL" id="MU267653">
    <property type="protein sequence ID" value="KAH7912363.1"/>
    <property type="molecule type" value="Genomic_DNA"/>
</dbReference>
<name>A0ACB8AHA0_9AGAM</name>